<dbReference type="Gene3D" id="3.90.1150.10">
    <property type="entry name" value="Aspartate Aminotransferase, domain 1"/>
    <property type="match status" value="1"/>
</dbReference>
<dbReference type="EMBL" id="CP006604">
    <property type="protein sequence ID" value="AHA27974.1"/>
    <property type="molecule type" value="Genomic_DNA"/>
</dbReference>
<evidence type="ECO:0000256" key="2">
    <source>
        <dbReference type="ARBA" id="ARBA00003120"/>
    </source>
</evidence>
<sequence>MQNKRIYLDWNAASPILDISRQSFIEALDLFGNPSSVHMEGQKIRSYIENARGVIADFCGAKYNNIVFTSCATESANLVLTPNFYKGSQEIKIESLYVSDIEHHSIYEGGRFPADKVHKIQVLPEGIVNIKSLSDLLNARDCSLGIPMVAVMFVNNVTGVIQPIKEISDIVKKHDGILVVDAVQAAGKISIDIDELGADFLIISSYKIGGPIGAGALVFRDDILFPKPLLLGGGHEKGHRAGTENFPAIYGFAAAAKEMANNIQERSDGISKIMYYLEENLKKLIPNVIIHGKNVPRVSNTCCFSVPYLKAEVLQVSLDLAGIAISIGSACSSGKVINNHVLSAMGYDMSYGAVRISCGHSTRQEDIEFLLKAINNIVN</sequence>
<dbReference type="InterPro" id="IPR016454">
    <property type="entry name" value="Cysteine_dSase"/>
</dbReference>
<dbReference type="Pfam" id="PF00266">
    <property type="entry name" value="Aminotran_5"/>
    <property type="match status" value="1"/>
</dbReference>
<dbReference type="eggNOG" id="COG1104">
    <property type="taxonomic scope" value="Bacteria"/>
</dbReference>
<comment type="catalytic activity">
    <reaction evidence="10">
        <text>(sulfur carrier)-H + L-cysteine = (sulfur carrier)-SH + L-alanine</text>
        <dbReference type="Rhea" id="RHEA:43892"/>
        <dbReference type="Rhea" id="RHEA-COMP:14737"/>
        <dbReference type="Rhea" id="RHEA-COMP:14739"/>
        <dbReference type="ChEBI" id="CHEBI:29917"/>
        <dbReference type="ChEBI" id="CHEBI:35235"/>
        <dbReference type="ChEBI" id="CHEBI:57972"/>
        <dbReference type="ChEBI" id="CHEBI:64428"/>
        <dbReference type="EC" id="2.8.1.7"/>
    </reaction>
</comment>
<dbReference type="PANTHER" id="PTHR11601">
    <property type="entry name" value="CYSTEINE DESULFURYLASE FAMILY MEMBER"/>
    <property type="match status" value="1"/>
</dbReference>
<dbReference type="Gene3D" id="3.40.640.10">
    <property type="entry name" value="Type I PLP-dependent aspartate aminotransferase-like (Major domain)"/>
    <property type="match status" value="1"/>
</dbReference>
<name>U6B4H8_9HYPH</name>
<dbReference type="PATRIC" id="fig|1261131.3.peg.597"/>
<dbReference type="GO" id="GO:0046872">
    <property type="term" value="F:metal ion binding"/>
    <property type="evidence" value="ECO:0007669"/>
    <property type="project" value="UniProtKB-KW"/>
</dbReference>
<evidence type="ECO:0000313" key="13">
    <source>
        <dbReference type="Proteomes" id="UP000017862"/>
    </source>
</evidence>
<dbReference type="InterPro" id="IPR015422">
    <property type="entry name" value="PyrdxlP-dep_Trfase_small"/>
</dbReference>
<dbReference type="Proteomes" id="UP000017862">
    <property type="component" value="Chromosome"/>
</dbReference>
<dbReference type="GO" id="GO:0031071">
    <property type="term" value="F:cysteine desulfurase activity"/>
    <property type="evidence" value="ECO:0007669"/>
    <property type="project" value="UniProtKB-EC"/>
</dbReference>
<organism evidence="12 13">
    <name type="scientific">Candidatus Liberibacter americanus str. Sao Paulo</name>
    <dbReference type="NCBI Taxonomy" id="1261131"/>
    <lineage>
        <taxon>Bacteria</taxon>
        <taxon>Pseudomonadati</taxon>
        <taxon>Pseudomonadota</taxon>
        <taxon>Alphaproteobacteria</taxon>
        <taxon>Hyphomicrobiales</taxon>
        <taxon>Rhizobiaceae</taxon>
        <taxon>Liberibacter</taxon>
    </lineage>
</organism>
<keyword evidence="9" id="KW-0411">Iron-sulfur</keyword>
<evidence type="ECO:0000256" key="1">
    <source>
        <dbReference type="ARBA" id="ARBA00001933"/>
    </source>
</evidence>
<accession>U6B4H8</accession>
<evidence type="ECO:0000256" key="10">
    <source>
        <dbReference type="ARBA" id="ARBA00050776"/>
    </source>
</evidence>
<protein>
    <recommendedName>
        <fullName evidence="4">Cysteine desulfurase</fullName>
    </recommendedName>
</protein>
<dbReference type="Gene3D" id="1.10.260.50">
    <property type="match status" value="1"/>
</dbReference>
<evidence type="ECO:0000313" key="12">
    <source>
        <dbReference type="EMBL" id="AHA27974.1"/>
    </source>
</evidence>
<proteinExistence type="inferred from homology"/>
<dbReference type="AlphaFoldDB" id="U6B4H8"/>
<keyword evidence="6" id="KW-0479">Metal-binding</keyword>
<evidence type="ECO:0000256" key="3">
    <source>
        <dbReference type="ARBA" id="ARBA00006490"/>
    </source>
</evidence>
<dbReference type="STRING" id="1261131.lam_628"/>
<comment type="similarity">
    <text evidence="3">Belongs to the class-V pyridoxal-phosphate-dependent aminotransferase family. NifS/IscS subfamily.</text>
</comment>
<evidence type="ECO:0000256" key="7">
    <source>
        <dbReference type="ARBA" id="ARBA00022898"/>
    </source>
</evidence>
<dbReference type="SUPFAM" id="SSF53383">
    <property type="entry name" value="PLP-dependent transferases"/>
    <property type="match status" value="1"/>
</dbReference>
<evidence type="ECO:0000256" key="4">
    <source>
        <dbReference type="ARBA" id="ARBA00013558"/>
    </source>
</evidence>
<dbReference type="KEGG" id="lar:lam_628"/>
<evidence type="ECO:0000256" key="9">
    <source>
        <dbReference type="ARBA" id="ARBA00023014"/>
    </source>
</evidence>
<reference evidence="12 13" key="1">
    <citation type="journal article" date="2014" name="Mol. Plant Microbe Interact.">
        <title>The complete genome sequence of Candidatus Liberibacter americanus, associated with citrus Huanglongbing.</title>
        <authorList>
            <person name="Wulff N.A."/>
            <person name="Zhang S."/>
            <person name="Setubal J.C."/>
            <person name="Almeida N.F."/>
            <person name="Martins E.C."/>
            <person name="Harakava R."/>
            <person name="Kumar D."/>
            <person name="Rangel L.T."/>
            <person name="Foissac X."/>
            <person name="Bove J."/>
            <person name="Gabriel D.W."/>
        </authorList>
    </citation>
    <scope>NUCLEOTIDE SEQUENCE [LARGE SCALE GENOMIC DNA]</scope>
    <source>
        <strain evidence="12 13">Sao Paulo</strain>
    </source>
</reference>
<dbReference type="RefSeq" id="WP_007557470.1">
    <property type="nucleotide sequence ID" value="NC_022793.1"/>
</dbReference>
<evidence type="ECO:0000259" key="11">
    <source>
        <dbReference type="Pfam" id="PF00266"/>
    </source>
</evidence>
<evidence type="ECO:0000256" key="6">
    <source>
        <dbReference type="ARBA" id="ARBA00022723"/>
    </source>
</evidence>
<keyword evidence="5" id="KW-0808">Transferase</keyword>
<evidence type="ECO:0000256" key="8">
    <source>
        <dbReference type="ARBA" id="ARBA00023004"/>
    </source>
</evidence>
<dbReference type="HOGENOM" id="CLU_003433_0_0_5"/>
<comment type="cofactor">
    <cofactor evidence="1">
        <name>pyridoxal 5'-phosphate</name>
        <dbReference type="ChEBI" id="CHEBI:597326"/>
    </cofactor>
</comment>
<evidence type="ECO:0000256" key="5">
    <source>
        <dbReference type="ARBA" id="ARBA00022679"/>
    </source>
</evidence>
<keyword evidence="13" id="KW-1185">Reference proteome</keyword>
<comment type="function">
    <text evidence="2">Catalyzes the removal of elemental sulfur atoms from cysteine to produce alanine. Seems to participate in the biosynthesis of the nitrogenase metalloclusters by providing the inorganic sulfur required for the Fe-S core formation.</text>
</comment>
<gene>
    <name evidence="12" type="primary">nifS</name>
    <name evidence="12" type="ORF">lam_628</name>
</gene>
<keyword evidence="7" id="KW-0663">Pyridoxal phosphate</keyword>
<keyword evidence="8" id="KW-0408">Iron</keyword>
<feature type="domain" description="Aminotransferase class V" evidence="11">
    <location>
        <begin position="6"/>
        <end position="369"/>
    </location>
</feature>
<dbReference type="PIRSF" id="PIRSF005572">
    <property type="entry name" value="NifS"/>
    <property type="match status" value="1"/>
</dbReference>
<dbReference type="GO" id="GO:0051536">
    <property type="term" value="F:iron-sulfur cluster binding"/>
    <property type="evidence" value="ECO:0007669"/>
    <property type="project" value="UniProtKB-KW"/>
</dbReference>
<dbReference type="PANTHER" id="PTHR11601:SF34">
    <property type="entry name" value="CYSTEINE DESULFURASE"/>
    <property type="match status" value="1"/>
</dbReference>
<dbReference type="InterPro" id="IPR015421">
    <property type="entry name" value="PyrdxlP-dep_Trfase_major"/>
</dbReference>
<dbReference type="InterPro" id="IPR015424">
    <property type="entry name" value="PyrdxlP-dep_Trfase"/>
</dbReference>
<dbReference type="InterPro" id="IPR000192">
    <property type="entry name" value="Aminotrans_V_dom"/>
</dbReference>